<dbReference type="InterPro" id="IPR051128">
    <property type="entry name" value="EgtD_Methyltrsf_superfamily"/>
</dbReference>
<dbReference type="InterPro" id="IPR029063">
    <property type="entry name" value="SAM-dependent_MTases_sf"/>
</dbReference>
<dbReference type="InterPro" id="IPR019257">
    <property type="entry name" value="MeTrfase_dom"/>
</dbReference>
<proteinExistence type="predicted"/>
<reference evidence="5 6" key="1">
    <citation type="submission" date="2019-07" db="EMBL/GenBank/DDBJ databases">
        <title>Genome sequencing for Ferrovibrio sp. K5.</title>
        <authorList>
            <person name="Park S.-J."/>
        </authorList>
    </citation>
    <scope>NUCLEOTIDE SEQUENCE [LARGE SCALE GENOMIC DNA]</scope>
    <source>
        <strain evidence="5 6">K5</strain>
    </source>
</reference>
<keyword evidence="2 5" id="KW-0808">Transferase</keyword>
<dbReference type="InterPro" id="IPR035094">
    <property type="entry name" value="EgtD"/>
</dbReference>
<accession>A0A516GZL0</accession>
<evidence type="ECO:0000256" key="1">
    <source>
        <dbReference type="ARBA" id="ARBA00022603"/>
    </source>
</evidence>
<protein>
    <submittedName>
        <fullName evidence="5">L-histidine N(Alpha)-methyltransferase</fullName>
        <ecNumber evidence="5">2.1.1.44</ecNumber>
    </submittedName>
</protein>
<dbReference type="PANTHER" id="PTHR43397">
    <property type="entry name" value="ERGOTHIONEINE BIOSYNTHESIS PROTEIN 1"/>
    <property type="match status" value="1"/>
</dbReference>
<name>A0A516GZL0_9PROT</name>
<evidence type="ECO:0000259" key="4">
    <source>
        <dbReference type="Pfam" id="PF10017"/>
    </source>
</evidence>
<dbReference type="EMBL" id="CP041636">
    <property type="protein sequence ID" value="QDO96935.1"/>
    <property type="molecule type" value="Genomic_DNA"/>
</dbReference>
<dbReference type="EC" id="2.1.1.44" evidence="5"/>
<keyword evidence="1 5" id="KW-0489">Methyltransferase</keyword>
<evidence type="ECO:0000256" key="3">
    <source>
        <dbReference type="SAM" id="MobiDB-lite"/>
    </source>
</evidence>
<evidence type="ECO:0000313" key="6">
    <source>
        <dbReference type="Proteomes" id="UP000317496"/>
    </source>
</evidence>
<dbReference type="Gene3D" id="3.40.50.150">
    <property type="entry name" value="Vaccinia Virus protein VP39"/>
    <property type="match status" value="1"/>
</dbReference>
<feature type="domain" description="Histidine-specific methyltransferase SAM-dependent" evidence="4">
    <location>
        <begin position="21"/>
        <end position="325"/>
    </location>
</feature>
<dbReference type="KEGG" id="fer:FNB15_06440"/>
<dbReference type="NCBIfam" id="TIGR03438">
    <property type="entry name" value="egtD_ergothio"/>
    <property type="match status" value="1"/>
</dbReference>
<dbReference type="InterPro" id="IPR017804">
    <property type="entry name" value="MeTrfase_EgtD-like"/>
</dbReference>
<dbReference type="PANTHER" id="PTHR43397:SF1">
    <property type="entry name" value="ERGOTHIONEINE BIOSYNTHESIS PROTEIN 1"/>
    <property type="match status" value="1"/>
</dbReference>
<dbReference type="PIRSF" id="PIRSF018005">
    <property type="entry name" value="UCP018005"/>
    <property type="match status" value="1"/>
</dbReference>
<dbReference type="GO" id="GO:0032259">
    <property type="term" value="P:methylation"/>
    <property type="evidence" value="ECO:0007669"/>
    <property type="project" value="UniProtKB-KW"/>
</dbReference>
<dbReference type="AlphaFoldDB" id="A0A516GZL0"/>
<dbReference type="SUPFAM" id="SSF53335">
    <property type="entry name" value="S-adenosyl-L-methionine-dependent methyltransferases"/>
    <property type="match status" value="1"/>
</dbReference>
<dbReference type="Pfam" id="PF10017">
    <property type="entry name" value="Methyltransf_33"/>
    <property type="match status" value="1"/>
</dbReference>
<evidence type="ECO:0000256" key="2">
    <source>
        <dbReference type="ARBA" id="ARBA00022679"/>
    </source>
</evidence>
<dbReference type="OrthoDB" id="5289726at2"/>
<dbReference type="RefSeq" id="WP_144067916.1">
    <property type="nucleotide sequence ID" value="NZ_CP041636.1"/>
</dbReference>
<evidence type="ECO:0000313" key="5">
    <source>
        <dbReference type="EMBL" id="QDO96935.1"/>
    </source>
</evidence>
<feature type="region of interest" description="Disordered" evidence="3">
    <location>
        <begin position="1"/>
        <end position="23"/>
    </location>
</feature>
<organism evidence="5 6">
    <name type="scientific">Ferrovibrio terrae</name>
    <dbReference type="NCBI Taxonomy" id="2594003"/>
    <lineage>
        <taxon>Bacteria</taxon>
        <taxon>Pseudomonadati</taxon>
        <taxon>Pseudomonadota</taxon>
        <taxon>Alphaproteobacteria</taxon>
        <taxon>Rhodospirillales</taxon>
        <taxon>Rhodospirillaceae</taxon>
        <taxon>Ferrovibrio</taxon>
    </lineage>
</organism>
<feature type="compositionally biased region" description="Basic and acidic residues" evidence="3">
    <location>
        <begin position="12"/>
        <end position="23"/>
    </location>
</feature>
<dbReference type="Proteomes" id="UP000317496">
    <property type="component" value="Chromosome"/>
</dbReference>
<sequence>MSTLVSLRRRERPAPHDPEFDRDVQAGLGAQVKTLPAKYFYDQRGSELFEQICRLPEYYPTRTEWKILREQGPAIAGIIGPDVEVVEFGAGAAEKIRLLLNALPRPAGYLPIDISGAHLSAAVASLQRAYPDVTMRAVAGDFTKQLPLPAPLPQARARVGFFPGSTIGNFTPDEALGFLRNAAAMLRDGGGVGSGLLIGVDLVKDPAVLHAAYNDSAGVTAAFNLNLLERINRELDGDFNLDAFDHYAFYNPRQHRIEMHLVSSKAQTVTVAGRQYGFDAGESIHTENSCKYTPIRFRQLAEKAGFRPAAMWTDPDSLFSLHWLTLPQA</sequence>
<gene>
    <name evidence="5" type="primary">egtD</name>
    <name evidence="5" type="ORF">FNB15_06440</name>
</gene>
<dbReference type="GO" id="GO:0052706">
    <property type="term" value="F:L-histidine N(alpha)-methyltransferase activity"/>
    <property type="evidence" value="ECO:0007669"/>
    <property type="project" value="UniProtKB-EC"/>
</dbReference>
<keyword evidence="6" id="KW-1185">Reference proteome</keyword>